<organism evidence="4 5">
    <name type="scientific">Flavobacterium solisilvae</name>
    <dbReference type="NCBI Taxonomy" id="1852019"/>
    <lineage>
        <taxon>Bacteria</taxon>
        <taxon>Pseudomonadati</taxon>
        <taxon>Bacteroidota</taxon>
        <taxon>Flavobacteriia</taxon>
        <taxon>Flavobacteriales</taxon>
        <taxon>Flavobacteriaceae</taxon>
        <taxon>Flavobacterium</taxon>
    </lineage>
</organism>
<feature type="signal peptide" evidence="2">
    <location>
        <begin position="1"/>
        <end position="19"/>
    </location>
</feature>
<name>A0ABX1QUL8_9FLAO</name>
<accession>A0ABX1QUL8</accession>
<evidence type="ECO:0000313" key="5">
    <source>
        <dbReference type="Proteomes" id="UP000767947"/>
    </source>
</evidence>
<keyword evidence="1 2" id="KW-0732">Signal</keyword>
<gene>
    <name evidence="4" type="ORF">G6042_06335</name>
</gene>
<evidence type="ECO:0000256" key="1">
    <source>
        <dbReference type="ARBA" id="ARBA00022729"/>
    </source>
</evidence>
<evidence type="ECO:0000256" key="2">
    <source>
        <dbReference type="SAM" id="SignalP"/>
    </source>
</evidence>
<evidence type="ECO:0000259" key="3">
    <source>
        <dbReference type="Pfam" id="PF13505"/>
    </source>
</evidence>
<feature type="chain" id="PRO_5046168195" evidence="2">
    <location>
        <begin position="20"/>
        <end position="157"/>
    </location>
</feature>
<dbReference type="InterPro" id="IPR011250">
    <property type="entry name" value="OMP/PagP_B-barrel"/>
</dbReference>
<dbReference type="Pfam" id="PF13505">
    <property type="entry name" value="OMP_b-brl"/>
    <property type="match status" value="1"/>
</dbReference>
<reference evidence="4 5" key="1">
    <citation type="submission" date="2020-02" db="EMBL/GenBank/DDBJ databases">
        <title>Flavobacterium sp. genome.</title>
        <authorList>
            <person name="Jung H.S."/>
            <person name="Baek J.H."/>
            <person name="Jeon C.O."/>
        </authorList>
    </citation>
    <scope>NUCLEOTIDE SEQUENCE [LARGE SCALE GENOMIC DNA]</scope>
    <source>
        <strain evidence="4 5">SE-s27</strain>
    </source>
</reference>
<dbReference type="InterPro" id="IPR027385">
    <property type="entry name" value="Beta-barrel_OMP"/>
</dbReference>
<sequence>MKRLLFAAVAVFAFGFTNAQETKFGVKAGVDFASVKVEVMGVSGTASETGFFVGGFANIGLSEKFSVQPELLYVAISDSNFFSLPILAKYNVAEKFGLLAGPSLNYFSDFEEDKLKFNVDFGASYDITEEIEANAKYSLGFGDIAVSGVFIGAGYKF</sequence>
<comment type="caution">
    <text evidence="4">The sequence shown here is derived from an EMBL/GenBank/DDBJ whole genome shotgun (WGS) entry which is preliminary data.</text>
</comment>
<dbReference type="Proteomes" id="UP000767947">
    <property type="component" value="Unassembled WGS sequence"/>
</dbReference>
<keyword evidence="5" id="KW-1185">Reference proteome</keyword>
<proteinExistence type="predicted"/>
<evidence type="ECO:0000313" key="4">
    <source>
        <dbReference type="EMBL" id="NMH24884.1"/>
    </source>
</evidence>
<feature type="domain" description="Outer membrane protein beta-barrel" evidence="3">
    <location>
        <begin position="6"/>
        <end position="157"/>
    </location>
</feature>
<dbReference type="SUPFAM" id="SSF56925">
    <property type="entry name" value="OMPA-like"/>
    <property type="match status" value="1"/>
</dbReference>
<protein>
    <submittedName>
        <fullName evidence="4">PorT family protein</fullName>
    </submittedName>
</protein>
<dbReference type="EMBL" id="JAAMPT010000204">
    <property type="protein sequence ID" value="NMH24884.1"/>
    <property type="molecule type" value="Genomic_DNA"/>
</dbReference>
<dbReference type="RefSeq" id="WP_169523464.1">
    <property type="nucleotide sequence ID" value="NZ_JAAMPT010000204.1"/>
</dbReference>